<reference evidence="1" key="1">
    <citation type="submission" date="2021-03" db="EMBL/GenBank/DDBJ databases">
        <title>Draft genome sequence of rust myrtle Austropuccinia psidii MF-1, a brazilian biotype.</title>
        <authorList>
            <person name="Quecine M.C."/>
            <person name="Pachon D.M.R."/>
            <person name="Bonatelli M.L."/>
            <person name="Correr F.H."/>
            <person name="Franceschini L.M."/>
            <person name="Leite T.F."/>
            <person name="Margarido G.R.A."/>
            <person name="Almeida C.A."/>
            <person name="Ferrarezi J.A."/>
            <person name="Labate C.A."/>
        </authorList>
    </citation>
    <scope>NUCLEOTIDE SEQUENCE</scope>
    <source>
        <strain evidence="1">MF-1</strain>
    </source>
</reference>
<gene>
    <name evidence="1" type="ORF">O181_012426</name>
</gene>
<name>A0A9Q3BUL6_9BASI</name>
<dbReference type="Proteomes" id="UP000765509">
    <property type="component" value="Unassembled WGS sequence"/>
</dbReference>
<organism evidence="1 2">
    <name type="scientific">Austropuccinia psidii MF-1</name>
    <dbReference type="NCBI Taxonomy" id="1389203"/>
    <lineage>
        <taxon>Eukaryota</taxon>
        <taxon>Fungi</taxon>
        <taxon>Dikarya</taxon>
        <taxon>Basidiomycota</taxon>
        <taxon>Pucciniomycotina</taxon>
        <taxon>Pucciniomycetes</taxon>
        <taxon>Pucciniales</taxon>
        <taxon>Sphaerophragmiaceae</taxon>
        <taxon>Austropuccinia</taxon>
    </lineage>
</organism>
<protein>
    <submittedName>
        <fullName evidence="1">Uncharacterized protein</fullName>
    </submittedName>
</protein>
<keyword evidence="2" id="KW-1185">Reference proteome</keyword>
<dbReference type="GO" id="GO:0033615">
    <property type="term" value="P:mitochondrial proton-transporting ATP synthase complex assembly"/>
    <property type="evidence" value="ECO:0007669"/>
    <property type="project" value="InterPro"/>
</dbReference>
<dbReference type="AlphaFoldDB" id="A0A9Q3BUL6"/>
<dbReference type="InterPro" id="IPR039196">
    <property type="entry name" value="Fmc1"/>
</dbReference>
<evidence type="ECO:0000313" key="1">
    <source>
        <dbReference type="EMBL" id="MBW0472711.1"/>
    </source>
</evidence>
<dbReference type="OrthoDB" id="15893at2759"/>
<dbReference type="PANTHER" id="PTHR28015:SF1">
    <property type="entry name" value="ATP SYNTHASE ASSEMBLY FACTOR FMC1, MITOCHONDRIAL"/>
    <property type="match status" value="1"/>
</dbReference>
<evidence type="ECO:0000313" key="2">
    <source>
        <dbReference type="Proteomes" id="UP000765509"/>
    </source>
</evidence>
<proteinExistence type="predicted"/>
<dbReference type="GO" id="GO:0005759">
    <property type="term" value="C:mitochondrial matrix"/>
    <property type="evidence" value="ECO:0007669"/>
    <property type="project" value="TreeGrafter"/>
</dbReference>
<dbReference type="PANTHER" id="PTHR28015">
    <property type="entry name" value="ATP SYNTHASE ASSEMBLY FACTOR FMC1, MITOCHONDRIAL"/>
    <property type="match status" value="1"/>
</dbReference>
<dbReference type="EMBL" id="AVOT02003175">
    <property type="protein sequence ID" value="MBW0472711.1"/>
    <property type="molecule type" value="Genomic_DNA"/>
</dbReference>
<sequence length="110" mass="12246">MSCLGARAAYRALYRSYRQSSRHPSPPIPSSINTHLRSLAIAGLEGPQLQSIVQYLASSTLYQELLRRYNPTDDLTSPERLTATVNRVGLKMPEPLGWDSSSHSSRTQES</sequence>
<comment type="caution">
    <text evidence="1">The sequence shown here is derived from an EMBL/GenBank/DDBJ whole genome shotgun (WGS) entry which is preliminary data.</text>
</comment>
<dbReference type="Pfam" id="PF13233">
    <property type="entry name" value="Complex1_LYR_2"/>
    <property type="match status" value="1"/>
</dbReference>
<accession>A0A9Q3BUL6</accession>